<dbReference type="RefSeq" id="XP_069305472.1">
    <property type="nucleotide sequence ID" value="XM_069452863.1"/>
</dbReference>
<organism evidence="4 5">
    <name type="scientific">Alternaria dauci</name>
    <dbReference type="NCBI Taxonomy" id="48095"/>
    <lineage>
        <taxon>Eukaryota</taxon>
        <taxon>Fungi</taxon>
        <taxon>Dikarya</taxon>
        <taxon>Ascomycota</taxon>
        <taxon>Pezizomycotina</taxon>
        <taxon>Dothideomycetes</taxon>
        <taxon>Pleosporomycetidae</taxon>
        <taxon>Pleosporales</taxon>
        <taxon>Pleosporineae</taxon>
        <taxon>Pleosporaceae</taxon>
        <taxon>Alternaria</taxon>
        <taxon>Alternaria sect. Porri</taxon>
    </lineage>
</organism>
<evidence type="ECO:0000313" key="4">
    <source>
        <dbReference type="EMBL" id="KAL1794888.1"/>
    </source>
</evidence>
<evidence type="ECO:0000256" key="1">
    <source>
        <dbReference type="SAM" id="MobiDB-lite"/>
    </source>
</evidence>
<feature type="compositionally biased region" description="Basic residues" evidence="1">
    <location>
        <begin position="285"/>
        <end position="295"/>
    </location>
</feature>
<feature type="domain" description="Rhodopsin" evidence="3">
    <location>
        <begin position="40"/>
        <end position="275"/>
    </location>
</feature>
<feature type="region of interest" description="Disordered" evidence="1">
    <location>
        <begin position="327"/>
        <end position="381"/>
    </location>
</feature>
<feature type="transmembrane region" description="Helical" evidence="2">
    <location>
        <begin position="59"/>
        <end position="79"/>
    </location>
</feature>
<reference evidence="4 5" key="1">
    <citation type="submission" date="2024-09" db="EMBL/GenBank/DDBJ databases">
        <title>T2T genomes of carrot and Alternaria dauci and their utility for understanding host-pathogen interaction during carrot leaf blight disease.</title>
        <authorList>
            <person name="Liu W."/>
            <person name="Xu S."/>
            <person name="Ou C."/>
            <person name="Liu X."/>
            <person name="Zhuang F."/>
            <person name="Deng X.W."/>
        </authorList>
    </citation>
    <scope>NUCLEOTIDE SEQUENCE [LARGE SCALE GENOMIC DNA]</scope>
    <source>
        <strain evidence="4 5">A2016</strain>
    </source>
</reference>
<dbReference type="Proteomes" id="UP001578633">
    <property type="component" value="Chromosome 6"/>
</dbReference>
<feature type="transmembrane region" description="Helical" evidence="2">
    <location>
        <begin position="254"/>
        <end position="272"/>
    </location>
</feature>
<evidence type="ECO:0000259" key="3">
    <source>
        <dbReference type="Pfam" id="PF20684"/>
    </source>
</evidence>
<feature type="transmembrane region" description="Helical" evidence="2">
    <location>
        <begin position="20"/>
        <end position="39"/>
    </location>
</feature>
<dbReference type="EMBL" id="JBHGVX010000006">
    <property type="protein sequence ID" value="KAL1794888.1"/>
    <property type="molecule type" value="Genomic_DNA"/>
</dbReference>
<feature type="transmembrane region" description="Helical" evidence="2">
    <location>
        <begin position="177"/>
        <end position="201"/>
    </location>
</feature>
<evidence type="ECO:0000313" key="5">
    <source>
        <dbReference type="Proteomes" id="UP001578633"/>
    </source>
</evidence>
<dbReference type="GeneID" id="96087026"/>
<sequence>MCDQQAQQENALISAQNHGTILVMVAWFLACLLVICTVARVIARYRSEHLRHLSSTDDVIIIAAAIFALGSTVIISTALDSGLGKKNCLLNDGDLEHIQLKIFVTTIFFVLTISLAKSSVLLFLYHLADSTFRKASVLAISALVLLWTIATVAGMVFQCELPKPWMIWTGKCISLVPFWMVATIVDIVLETAIIVLCVHRVWTLRESYRQKTLATLLLSMRFILVAASIVRLVYLQQAYDRNGDPSFDSIPYAIVTQSQTTLAVLVVCSLCLKPYTRFEASRSQATKHKSRHSKKWSGSTTIGGTPYESYNSFPQPITKEPLLSIQASMSQPNSPAVSRHSSNHDILLPDLPVPTRSAKRPPRPPPPSEEQRPDLSMFTRNVTIRQQPVVTRLGALQEKESNSSLRARGLA</sequence>
<keyword evidence="2" id="KW-1133">Transmembrane helix</keyword>
<feature type="region of interest" description="Disordered" evidence="1">
    <location>
        <begin position="282"/>
        <end position="301"/>
    </location>
</feature>
<feature type="transmembrane region" description="Helical" evidence="2">
    <location>
        <begin position="213"/>
        <end position="234"/>
    </location>
</feature>
<dbReference type="PANTHER" id="PTHR39614:SF2">
    <property type="entry name" value="INTEGRAL MEMBRANE PROTEIN"/>
    <property type="match status" value="1"/>
</dbReference>
<keyword evidence="5" id="KW-1185">Reference proteome</keyword>
<protein>
    <recommendedName>
        <fullName evidence="3">Rhodopsin domain-containing protein</fullName>
    </recommendedName>
</protein>
<keyword evidence="2" id="KW-0812">Transmembrane</keyword>
<feature type="compositionally biased region" description="Polar residues" evidence="1">
    <location>
        <begin position="327"/>
        <end position="340"/>
    </location>
</feature>
<dbReference type="PANTHER" id="PTHR39614">
    <property type="entry name" value="INTEGRAL MEMBRANE PROTEIN"/>
    <property type="match status" value="1"/>
</dbReference>
<feature type="transmembrane region" description="Helical" evidence="2">
    <location>
        <begin position="99"/>
        <end position="125"/>
    </location>
</feature>
<proteinExistence type="predicted"/>
<name>A0ABR3UEI1_9PLEO</name>
<accession>A0ABR3UEI1</accession>
<keyword evidence="2" id="KW-0472">Membrane</keyword>
<feature type="transmembrane region" description="Helical" evidence="2">
    <location>
        <begin position="137"/>
        <end position="157"/>
    </location>
</feature>
<evidence type="ECO:0000256" key="2">
    <source>
        <dbReference type="SAM" id="Phobius"/>
    </source>
</evidence>
<comment type="caution">
    <text evidence="4">The sequence shown here is derived from an EMBL/GenBank/DDBJ whole genome shotgun (WGS) entry which is preliminary data.</text>
</comment>
<gene>
    <name evidence="4" type="ORF">ACET3X_006704</name>
</gene>
<dbReference type="Pfam" id="PF20684">
    <property type="entry name" value="Fung_rhodopsin"/>
    <property type="match status" value="1"/>
</dbReference>
<dbReference type="InterPro" id="IPR049326">
    <property type="entry name" value="Rhodopsin_dom_fungi"/>
</dbReference>